<name>A0AAP0KH97_9MAGN</name>
<accession>A0AAP0KH97</accession>
<keyword evidence="2" id="KW-1185">Reference proteome</keyword>
<gene>
    <name evidence="1" type="ORF">Syun_009992</name>
</gene>
<organism evidence="1 2">
    <name type="scientific">Stephania yunnanensis</name>
    <dbReference type="NCBI Taxonomy" id="152371"/>
    <lineage>
        <taxon>Eukaryota</taxon>
        <taxon>Viridiplantae</taxon>
        <taxon>Streptophyta</taxon>
        <taxon>Embryophyta</taxon>
        <taxon>Tracheophyta</taxon>
        <taxon>Spermatophyta</taxon>
        <taxon>Magnoliopsida</taxon>
        <taxon>Ranunculales</taxon>
        <taxon>Menispermaceae</taxon>
        <taxon>Menispermoideae</taxon>
        <taxon>Cissampelideae</taxon>
        <taxon>Stephania</taxon>
    </lineage>
</organism>
<reference evidence="1 2" key="1">
    <citation type="submission" date="2024-01" db="EMBL/GenBank/DDBJ databases">
        <title>Genome assemblies of Stephania.</title>
        <authorList>
            <person name="Yang L."/>
        </authorList>
    </citation>
    <scope>NUCLEOTIDE SEQUENCE [LARGE SCALE GENOMIC DNA]</scope>
    <source>
        <strain evidence="1">YNDBR</strain>
        <tissue evidence="1">Leaf</tissue>
    </source>
</reference>
<protein>
    <submittedName>
        <fullName evidence="1">Uncharacterized protein</fullName>
    </submittedName>
</protein>
<dbReference type="EMBL" id="JBBNAF010000004">
    <property type="protein sequence ID" value="KAK9151683.1"/>
    <property type="molecule type" value="Genomic_DNA"/>
</dbReference>
<sequence length="125" mass="14229">MMRILFTDSVIEQVDEIILQVVFRQQAEFDQPPLIQDRAKQDGGETNEIHNVVLALTPALELVPVQILQPDTKIFDKSDLVQVMGACGITVQQRLVEESREASMKWELKRHHSGINNGPDKRNIK</sequence>
<comment type="caution">
    <text evidence="1">The sequence shown here is derived from an EMBL/GenBank/DDBJ whole genome shotgun (WGS) entry which is preliminary data.</text>
</comment>
<dbReference type="Proteomes" id="UP001420932">
    <property type="component" value="Unassembled WGS sequence"/>
</dbReference>
<evidence type="ECO:0000313" key="1">
    <source>
        <dbReference type="EMBL" id="KAK9151683.1"/>
    </source>
</evidence>
<evidence type="ECO:0000313" key="2">
    <source>
        <dbReference type="Proteomes" id="UP001420932"/>
    </source>
</evidence>
<proteinExistence type="predicted"/>
<dbReference type="AlphaFoldDB" id="A0AAP0KH97"/>